<sequence length="107" mass="13127">MLAPGGQRNTRRQNGTLSFKWQRFNNDRNVRIFLHNLFQHRIELFAVRAVVIRKVHQRQLRVFSAYPRAGRIVKQRRMDQIFNLLFLIRRKRSGFLRDAQRRKQRQQ</sequence>
<organism evidence="1 3">
    <name type="scientific">Salmonella enterica subsp. enterica serovar Bovismorbificans</name>
    <dbReference type="NCBI Taxonomy" id="58097"/>
    <lineage>
        <taxon>Bacteria</taxon>
        <taxon>Pseudomonadati</taxon>
        <taxon>Pseudomonadota</taxon>
        <taxon>Gammaproteobacteria</taxon>
        <taxon>Enterobacterales</taxon>
        <taxon>Enterobacteriaceae</taxon>
        <taxon>Salmonella</taxon>
    </lineage>
</organism>
<evidence type="ECO:0000313" key="1">
    <source>
        <dbReference type="EMBL" id="CNU04847.1"/>
    </source>
</evidence>
<dbReference type="AlphaFoldDB" id="A0A655CBQ9"/>
<dbReference type="Proteomes" id="UP000041314">
    <property type="component" value="Unassembled WGS sequence"/>
</dbReference>
<dbReference type="EMBL" id="CQPA01000034">
    <property type="protein sequence ID" value="CNU76877.1"/>
    <property type="molecule type" value="Genomic_DNA"/>
</dbReference>
<name>A0A655CBQ9_SALET</name>
<evidence type="ECO:0000313" key="4">
    <source>
        <dbReference type="Proteomes" id="UP000041314"/>
    </source>
</evidence>
<protein>
    <submittedName>
        <fullName evidence="1">Uncharacterized protein</fullName>
    </submittedName>
</protein>
<evidence type="ECO:0000313" key="3">
    <source>
        <dbReference type="Proteomes" id="UP000039541"/>
    </source>
</evidence>
<proteinExistence type="predicted"/>
<dbReference type="Proteomes" id="UP000039541">
    <property type="component" value="Unassembled WGS sequence"/>
</dbReference>
<gene>
    <name evidence="2" type="ORF">ERS008198_03526</name>
    <name evidence="1" type="ORF">ERS008202_01742</name>
</gene>
<dbReference type="EMBL" id="CQPC01000018">
    <property type="protein sequence ID" value="CNU04847.1"/>
    <property type="molecule type" value="Genomic_DNA"/>
</dbReference>
<evidence type="ECO:0000313" key="2">
    <source>
        <dbReference type="EMBL" id="CNU76877.1"/>
    </source>
</evidence>
<accession>A0A655CBQ9</accession>
<reference evidence="3 4" key="1">
    <citation type="submission" date="2015-03" db="EMBL/GenBank/DDBJ databases">
        <authorList>
            <consortium name="Pathogen Informatics"/>
        </authorList>
    </citation>
    <scope>NUCLEOTIDE SEQUENCE [LARGE SCALE GENOMIC DNA]</scope>
    <source>
        <strain evidence="1 3">3476</strain>
        <strain evidence="2 4">A1104</strain>
    </source>
</reference>